<evidence type="ECO:0000313" key="2">
    <source>
        <dbReference type="Proteomes" id="UP000827872"/>
    </source>
</evidence>
<comment type="caution">
    <text evidence="1">The sequence shown here is derived from an EMBL/GenBank/DDBJ whole genome shotgun (WGS) entry which is preliminary data.</text>
</comment>
<evidence type="ECO:0000313" key="1">
    <source>
        <dbReference type="EMBL" id="KAH8008013.1"/>
    </source>
</evidence>
<organism evidence="1 2">
    <name type="scientific">Sphaerodactylus townsendi</name>
    <dbReference type="NCBI Taxonomy" id="933632"/>
    <lineage>
        <taxon>Eukaryota</taxon>
        <taxon>Metazoa</taxon>
        <taxon>Chordata</taxon>
        <taxon>Craniata</taxon>
        <taxon>Vertebrata</taxon>
        <taxon>Euteleostomi</taxon>
        <taxon>Lepidosauria</taxon>
        <taxon>Squamata</taxon>
        <taxon>Bifurcata</taxon>
        <taxon>Gekkota</taxon>
        <taxon>Sphaerodactylidae</taxon>
        <taxon>Sphaerodactylus</taxon>
    </lineage>
</organism>
<proteinExistence type="predicted"/>
<gene>
    <name evidence="1" type="ORF">K3G42_027098</name>
</gene>
<reference evidence="1" key="1">
    <citation type="submission" date="2021-08" db="EMBL/GenBank/DDBJ databases">
        <title>The first chromosome-level gecko genome reveals the dynamic sex chromosomes of Neotropical dwarf geckos (Sphaerodactylidae: Sphaerodactylus).</title>
        <authorList>
            <person name="Pinto B.J."/>
            <person name="Keating S.E."/>
            <person name="Gamble T."/>
        </authorList>
    </citation>
    <scope>NUCLEOTIDE SEQUENCE</scope>
    <source>
        <strain evidence="1">TG3544</strain>
    </source>
</reference>
<keyword evidence="2" id="KW-1185">Reference proteome</keyword>
<dbReference type="EMBL" id="CM037619">
    <property type="protein sequence ID" value="KAH8008013.1"/>
    <property type="molecule type" value="Genomic_DNA"/>
</dbReference>
<sequence>MELERMNPEGGTEAAEEEKRDEERRACISWDSFHETVSKWMLPENTRATYLERANCIPPPIFILAISVAELTTFIYYAVSKPQEQWITLDSSIWESPFTYRPDRREEAWRFLSYMLVHAGIAHILGNLFLQLLLGIPLELVHKGLRVGLVYVAGVIAGSLASSVCDPLHGLVGASGGVYALIGGYFMNVLVNFREMIPLFGIARLLFIFLIVGTDMGFAVYRRFSSPTNEPLVSFVAHIAGGLAGMSNGKVAMGDWSFLGGILEEVHMHSTTIGKVWLTILFIFRMLVLGVAAEDVWNDEQSEFICNTQQPGCRNMCYDHAFPISLIRYWVLQVIFVSSPSLAYMGHALYRLRTLEKERQKRKAQMKAVLEAAEFEMTEDRKKLEREIRQLEQRKLNKAPLRGSLLYTYVIHIFIRSALETGFMIGQYILYGFQLDPLYKCRSAPCPNAVDCFVSRPTEKTVFLVFMQSIAVVSLCLNLLELLHLVFKRARKGIYRRRDEVGQAYAGDALRNGLEMLRRAGTAGAPPRLSPPTPSWLLENQTGPAPLCHAEGRHERGGPGSPSRGLRPHNSSSSNNNEVALQGAEAAASDAPLAGLKGGGPSSPSTRLTEQRRPRHDSAGGRSAAPDLCV</sequence>
<accession>A0ACB8FRB2</accession>
<name>A0ACB8FRB2_9SAUR</name>
<dbReference type="Proteomes" id="UP000827872">
    <property type="component" value="Linkage Group LG06"/>
</dbReference>
<protein>
    <submittedName>
        <fullName evidence="1">Uncharacterized protein</fullName>
    </submittedName>
</protein>